<dbReference type="InterPro" id="IPR014717">
    <property type="entry name" value="Transl_elong_EF1B/ribsomal_bS6"/>
</dbReference>
<keyword evidence="4" id="KW-0694">RNA-binding</keyword>
<keyword evidence="4" id="KW-0699">rRNA-binding</keyword>
<dbReference type="AlphaFoldDB" id="A0A388TCC2"/>
<keyword evidence="6" id="KW-1185">Reference proteome</keyword>
<evidence type="ECO:0000256" key="3">
    <source>
        <dbReference type="ARBA" id="ARBA00035294"/>
    </source>
</evidence>
<accession>A0A388TCC2</accession>
<evidence type="ECO:0000256" key="2">
    <source>
        <dbReference type="ARBA" id="ARBA00035104"/>
    </source>
</evidence>
<dbReference type="GO" id="GO:0070181">
    <property type="term" value="F:small ribosomal subunit rRNA binding"/>
    <property type="evidence" value="ECO:0007669"/>
    <property type="project" value="TreeGrafter"/>
</dbReference>
<keyword evidence="4 5" id="KW-0689">Ribosomal protein</keyword>
<dbReference type="InterPro" id="IPR000529">
    <property type="entry name" value="Ribosomal_bS6"/>
</dbReference>
<dbReference type="GO" id="GO:0005737">
    <property type="term" value="C:cytoplasm"/>
    <property type="evidence" value="ECO:0007669"/>
    <property type="project" value="UniProtKB-ARBA"/>
</dbReference>
<dbReference type="Proteomes" id="UP000269352">
    <property type="component" value="Unassembled WGS sequence"/>
</dbReference>
<dbReference type="GO" id="GO:1990904">
    <property type="term" value="C:ribonucleoprotein complex"/>
    <property type="evidence" value="ECO:0007669"/>
    <property type="project" value="UniProtKB-KW"/>
</dbReference>
<dbReference type="PANTHER" id="PTHR21011:SF1">
    <property type="entry name" value="SMALL RIBOSOMAL SUBUNIT PROTEIN BS6M"/>
    <property type="match status" value="1"/>
</dbReference>
<dbReference type="PANTHER" id="PTHR21011">
    <property type="entry name" value="MITOCHONDRIAL 28S RIBOSOMAL PROTEIN S6"/>
    <property type="match status" value="1"/>
</dbReference>
<reference evidence="5 6" key="1">
    <citation type="journal article" date="2019" name="ISME J.">
        <title>Genome analyses of uncultured TG2/ZB3 bacteria in 'Margulisbacteria' specifically attached to ectosymbiotic spirochetes of protists in the termite gut.</title>
        <authorList>
            <person name="Utami Y.D."/>
            <person name="Kuwahara H."/>
            <person name="Igai K."/>
            <person name="Murakami T."/>
            <person name="Sugaya K."/>
            <person name="Morikawa T."/>
            <person name="Nagura Y."/>
            <person name="Yuki M."/>
            <person name="Deevong P."/>
            <person name="Inoue T."/>
            <person name="Kihara K."/>
            <person name="Lo N."/>
            <person name="Yamada A."/>
            <person name="Ohkuma M."/>
            <person name="Hongoh Y."/>
        </authorList>
    </citation>
    <scope>NUCLEOTIDE SEQUENCE [LARGE SCALE GENOMIC DNA]</scope>
    <source>
        <strain evidence="5">NkOx7-01</strain>
    </source>
</reference>
<dbReference type="SUPFAM" id="SSF54995">
    <property type="entry name" value="Ribosomal protein S6"/>
    <property type="match status" value="1"/>
</dbReference>
<evidence type="ECO:0000256" key="4">
    <source>
        <dbReference type="HAMAP-Rule" id="MF_00360"/>
    </source>
</evidence>
<dbReference type="GO" id="GO:0005840">
    <property type="term" value="C:ribosome"/>
    <property type="evidence" value="ECO:0007669"/>
    <property type="project" value="UniProtKB-KW"/>
</dbReference>
<sequence length="101" mass="11320">MTAYDLLFITKTELEDAAQKEIIKKVQALIEGGGGQVETTEVWGKRDLATPVEKNQQGYFVLIKYTGPGTLNKEIEARFKINENILRHMVTLSLPKVEAKA</sequence>
<name>A0A388TCC2_TERA1</name>
<evidence type="ECO:0000313" key="5">
    <source>
        <dbReference type="EMBL" id="GBR73418.1"/>
    </source>
</evidence>
<proteinExistence type="inferred from homology"/>
<dbReference type="GO" id="GO:0003735">
    <property type="term" value="F:structural constituent of ribosome"/>
    <property type="evidence" value="ECO:0007669"/>
    <property type="project" value="InterPro"/>
</dbReference>
<gene>
    <name evidence="4 5" type="primary">rpsF</name>
    <name evidence="5" type="ORF">NO1_0805</name>
</gene>
<dbReference type="GO" id="GO:0006412">
    <property type="term" value="P:translation"/>
    <property type="evidence" value="ECO:0007669"/>
    <property type="project" value="UniProtKB-UniRule"/>
</dbReference>
<comment type="caution">
    <text evidence="5">The sequence shown here is derived from an EMBL/GenBank/DDBJ whole genome shotgun (WGS) entry which is preliminary data.</text>
</comment>
<dbReference type="Pfam" id="PF01250">
    <property type="entry name" value="Ribosomal_S6"/>
    <property type="match status" value="1"/>
</dbReference>
<dbReference type="HAMAP" id="MF_00360">
    <property type="entry name" value="Ribosomal_bS6"/>
    <property type="match status" value="1"/>
</dbReference>
<dbReference type="InterPro" id="IPR020814">
    <property type="entry name" value="Ribosomal_S6_plastid/chlpt"/>
</dbReference>
<dbReference type="InterPro" id="IPR035980">
    <property type="entry name" value="Ribosomal_bS6_sf"/>
</dbReference>
<keyword evidence="4" id="KW-0687">Ribonucleoprotein</keyword>
<organism evidence="5 6">
    <name type="scientific">Termititenax aidoneus</name>
    <dbReference type="NCBI Taxonomy" id="2218524"/>
    <lineage>
        <taxon>Bacteria</taxon>
        <taxon>Bacillati</taxon>
        <taxon>Candidatus Margulisiibacteriota</taxon>
        <taxon>Candidatus Termititenacia</taxon>
        <taxon>Candidatus Termititenacales</taxon>
        <taxon>Candidatus Termititenacaceae</taxon>
        <taxon>Candidatus Termititenax</taxon>
    </lineage>
</organism>
<comment type="function">
    <text evidence="2 4">Binds together with bS18 to 16S ribosomal RNA.</text>
</comment>
<dbReference type="Gene3D" id="3.30.70.60">
    <property type="match status" value="1"/>
</dbReference>
<dbReference type="NCBIfam" id="TIGR00166">
    <property type="entry name" value="S6"/>
    <property type="match status" value="1"/>
</dbReference>
<evidence type="ECO:0000313" key="6">
    <source>
        <dbReference type="Proteomes" id="UP000269352"/>
    </source>
</evidence>
<evidence type="ECO:0000256" key="1">
    <source>
        <dbReference type="ARBA" id="ARBA00009512"/>
    </source>
</evidence>
<dbReference type="EMBL" id="BGZN01000010">
    <property type="protein sequence ID" value="GBR73418.1"/>
    <property type="molecule type" value="Genomic_DNA"/>
</dbReference>
<protein>
    <recommendedName>
        <fullName evidence="3 4">Small ribosomal subunit protein bS6</fullName>
    </recommendedName>
</protein>
<dbReference type="CDD" id="cd00473">
    <property type="entry name" value="bS6"/>
    <property type="match status" value="1"/>
</dbReference>
<comment type="similarity">
    <text evidence="1 4">Belongs to the bacterial ribosomal protein bS6 family.</text>
</comment>